<protein>
    <submittedName>
        <fullName evidence="10">SNG1 family protein</fullName>
    </submittedName>
</protein>
<evidence type="ECO:0000256" key="1">
    <source>
        <dbReference type="ARBA" id="ARBA00004651"/>
    </source>
</evidence>
<dbReference type="EMBL" id="CP076022">
    <property type="protein sequence ID" value="QWC11233.1"/>
    <property type="molecule type" value="Genomic_DNA"/>
</dbReference>
<dbReference type="PANTHER" id="PTHR43077">
    <property type="entry name" value="TRANSPORT PERMEASE YVFS-RELATED"/>
    <property type="match status" value="1"/>
</dbReference>
<keyword evidence="4 8" id="KW-0812">Transmembrane</keyword>
<evidence type="ECO:0000256" key="3">
    <source>
        <dbReference type="ARBA" id="ARBA00022475"/>
    </source>
</evidence>
<feature type="transmembrane region" description="Helical" evidence="8">
    <location>
        <begin position="289"/>
        <end position="310"/>
    </location>
</feature>
<reference evidence="10 11" key="1">
    <citation type="submission" date="2021-05" db="EMBL/GenBank/DDBJ databases">
        <title>Novel species in genus Arthrobacter.</title>
        <authorList>
            <person name="Zhang G."/>
        </authorList>
    </citation>
    <scope>NUCLEOTIDE SEQUENCE [LARGE SCALE GENOMIC DNA]</scope>
    <source>
        <strain evidence="11">zg-ZUI227</strain>
    </source>
</reference>
<feature type="transmembrane region" description="Helical" evidence="8">
    <location>
        <begin position="28"/>
        <end position="49"/>
    </location>
</feature>
<name>A0A975M767_9MICC</name>
<organism evidence="10 11">
    <name type="scientific">Arthrobacter jiangjiafuii</name>
    <dbReference type="NCBI Taxonomy" id="2817475"/>
    <lineage>
        <taxon>Bacteria</taxon>
        <taxon>Bacillati</taxon>
        <taxon>Actinomycetota</taxon>
        <taxon>Actinomycetes</taxon>
        <taxon>Micrococcales</taxon>
        <taxon>Micrococcaceae</taxon>
        <taxon>Arthrobacter</taxon>
    </lineage>
</organism>
<evidence type="ECO:0000256" key="5">
    <source>
        <dbReference type="ARBA" id="ARBA00022989"/>
    </source>
</evidence>
<dbReference type="Proteomes" id="UP000676885">
    <property type="component" value="Chromosome"/>
</dbReference>
<feature type="transmembrane region" description="Helical" evidence="8">
    <location>
        <begin position="373"/>
        <end position="393"/>
    </location>
</feature>
<dbReference type="InterPro" id="IPR013525">
    <property type="entry name" value="ABC2_TM"/>
</dbReference>
<evidence type="ECO:0000256" key="4">
    <source>
        <dbReference type="ARBA" id="ARBA00022692"/>
    </source>
</evidence>
<comment type="subcellular location">
    <subcellularLocation>
        <location evidence="1">Cell membrane</location>
        <topology evidence="1">Multi-pass membrane protein</topology>
    </subcellularLocation>
</comment>
<evidence type="ECO:0000256" key="2">
    <source>
        <dbReference type="ARBA" id="ARBA00007783"/>
    </source>
</evidence>
<keyword evidence="11" id="KW-1185">Reference proteome</keyword>
<evidence type="ECO:0000256" key="6">
    <source>
        <dbReference type="ARBA" id="ARBA00023136"/>
    </source>
</evidence>
<comment type="similarity">
    <text evidence="2">Belongs to the ABC-2 integral membrane protein family.</text>
</comment>
<dbReference type="AlphaFoldDB" id="A0A975M767"/>
<evidence type="ECO:0000256" key="7">
    <source>
        <dbReference type="SAM" id="MobiDB-lite"/>
    </source>
</evidence>
<dbReference type="Pfam" id="PF12698">
    <property type="entry name" value="ABC2_membrane_3"/>
    <property type="match status" value="1"/>
</dbReference>
<feature type="transmembrane region" description="Helical" evidence="8">
    <location>
        <begin position="400"/>
        <end position="420"/>
    </location>
</feature>
<evidence type="ECO:0000256" key="8">
    <source>
        <dbReference type="SAM" id="Phobius"/>
    </source>
</evidence>
<sequence>MSTSTPTRSRHAARPAGRPPASPYRSPMFWLLPMLVVVLLAAIGTGLYMGGLANPTGHLKDFPIAVVNEDAGTGAAADGTGGQNLGQEILNGFADRAAEGEELDLRVLSWADAQEQLGNGEVYAAVVIPATFSSDAAGLVSGALTEEPAARPAVTVYTDPKAGALAARLATGIIEPGLKEASTSMGEQLSSAAKDAQAQARAAVEQQLRLSQDDQARRTLEAAAQAGPTTEAFARQLIQQQAGTPALLAQTLAPVVSASSTLLLQEPIQISSVTYHPVEEGTALGMGSFYYAILLLVLGLTGSIGVNVLVDGKLGIMPLELGPQFLQARRTTPSRWMTMLVKWGIFVAAAAPAASMVMWVASAADVPLPSGGTLFLVSWLAMSAVSAAVFALLTIFGNAGLLVAMVYLVLMGLPSSGAVVPVEALPGFFRAIAPWEPLHHIATAVRGILYFGAGTDTGLGADVLALTIILAVSLLVGILAGIAYDRFFGRRGVKPTDTAAA</sequence>
<feature type="region of interest" description="Disordered" evidence="7">
    <location>
        <begin position="1"/>
        <end position="22"/>
    </location>
</feature>
<dbReference type="RefSeq" id="WP_210230909.1">
    <property type="nucleotide sequence ID" value="NZ_CP076022.1"/>
</dbReference>
<dbReference type="GO" id="GO:0005886">
    <property type="term" value="C:plasma membrane"/>
    <property type="evidence" value="ECO:0007669"/>
    <property type="project" value="UniProtKB-SubCell"/>
</dbReference>
<proteinExistence type="inferred from homology"/>
<feature type="transmembrane region" description="Helical" evidence="8">
    <location>
        <begin position="463"/>
        <end position="484"/>
    </location>
</feature>
<keyword evidence="5 8" id="KW-1133">Transmembrane helix</keyword>
<dbReference type="GO" id="GO:0140359">
    <property type="term" value="F:ABC-type transporter activity"/>
    <property type="evidence" value="ECO:0007669"/>
    <property type="project" value="InterPro"/>
</dbReference>
<keyword evidence="3" id="KW-1003">Cell membrane</keyword>
<evidence type="ECO:0000313" key="10">
    <source>
        <dbReference type="EMBL" id="QWC11233.1"/>
    </source>
</evidence>
<dbReference type="Gene3D" id="3.40.1710.10">
    <property type="entry name" value="abc type-2 transporter like domain"/>
    <property type="match status" value="1"/>
</dbReference>
<gene>
    <name evidence="10" type="ORF">KKR91_06620</name>
</gene>
<keyword evidence="6 8" id="KW-0472">Membrane</keyword>
<feature type="domain" description="ABC-2 type transporter transmembrane" evidence="9">
    <location>
        <begin position="31"/>
        <end position="478"/>
    </location>
</feature>
<accession>A0A975M767</accession>
<evidence type="ECO:0000259" key="9">
    <source>
        <dbReference type="Pfam" id="PF12698"/>
    </source>
</evidence>
<dbReference type="PANTHER" id="PTHR43077:SF8">
    <property type="entry name" value="DOXORUBICIN RESISTANCE ABC TRANSPORTER PERMEASE PROTEIN DRRB"/>
    <property type="match status" value="1"/>
</dbReference>
<dbReference type="KEGG" id="ajg:KKR91_06620"/>
<dbReference type="InterPro" id="IPR051328">
    <property type="entry name" value="T7SS_ABC-Transporter"/>
</dbReference>
<evidence type="ECO:0000313" key="11">
    <source>
        <dbReference type="Proteomes" id="UP000676885"/>
    </source>
</evidence>
<feature type="transmembrane region" description="Helical" evidence="8">
    <location>
        <begin position="339"/>
        <end position="361"/>
    </location>
</feature>